<reference evidence="5 6" key="1">
    <citation type="submission" date="2017-10" db="EMBL/GenBank/DDBJ databases">
        <title>Novel microbial diversity and functional potential in the marine mammal oral microbiome.</title>
        <authorList>
            <person name="Dudek N.K."/>
            <person name="Sun C.L."/>
            <person name="Burstein D."/>
            <person name="Kantor R.S."/>
            <person name="Aliaga Goltsman D.S."/>
            <person name="Bik E.M."/>
            <person name="Thomas B.C."/>
            <person name="Banfield J.F."/>
            <person name="Relman D.A."/>
        </authorList>
    </citation>
    <scope>NUCLEOTIDE SEQUENCE [LARGE SCALE GENOMIC DNA]</scope>
    <source>
        <strain evidence="5">DOLJORAL78_47_16</strain>
    </source>
</reference>
<sequence>MKHLDSPKALLHCMMLIRGFELKISEAFAYGKLAGTMFHLSVGQEATSVGMISALTEGDYIQSHHRGHGHMIALGADINKMMAEMFGRVDGYCKGKGGSMHIADMNLGNLGANGIVGAGLPIATGAALGLKYKGLGNVVMCFFGEGASLEGEFHESLNFAGIQQLPIVYVIENNKYSLSTALTRASAVQDLSSRAAAYNMPGEQVDGMDIEAVAEAAKRAVEHARNGKGPYLLESLTYRYYGHSRSDPAPYRTKEEEQEWKLRDPVSIYKDRLIENGVIAQQDVDTMDAEIEELLEKSFEFADQSAYPELSEILTDIYVAKEEL</sequence>
<dbReference type="InterPro" id="IPR029061">
    <property type="entry name" value="THDP-binding"/>
</dbReference>
<feature type="domain" description="Dehydrogenase E1 component" evidence="4">
    <location>
        <begin position="14"/>
        <end position="309"/>
    </location>
</feature>
<dbReference type="AlphaFoldDB" id="A0A2G6KD05"/>
<keyword evidence="2" id="KW-0560">Oxidoreductase</keyword>
<evidence type="ECO:0000256" key="2">
    <source>
        <dbReference type="ARBA" id="ARBA00023002"/>
    </source>
</evidence>
<dbReference type="InterPro" id="IPR050642">
    <property type="entry name" value="PDH_E1_Alpha_Subunit"/>
</dbReference>
<evidence type="ECO:0000313" key="6">
    <source>
        <dbReference type="Proteomes" id="UP000230821"/>
    </source>
</evidence>
<protein>
    <recommendedName>
        <fullName evidence="4">Dehydrogenase E1 component domain-containing protein</fullName>
    </recommendedName>
</protein>
<proteinExistence type="predicted"/>
<dbReference type="PANTHER" id="PTHR11516">
    <property type="entry name" value="PYRUVATE DEHYDROGENASE E1 COMPONENT, ALPHA SUBUNIT BACTERIAL AND ORGANELLAR"/>
    <property type="match status" value="1"/>
</dbReference>
<dbReference type="Proteomes" id="UP000230821">
    <property type="component" value="Unassembled WGS sequence"/>
</dbReference>
<dbReference type="InterPro" id="IPR001017">
    <property type="entry name" value="DH_E1"/>
</dbReference>
<evidence type="ECO:0000256" key="3">
    <source>
        <dbReference type="ARBA" id="ARBA00023052"/>
    </source>
</evidence>
<dbReference type="GO" id="GO:0006086">
    <property type="term" value="P:pyruvate decarboxylation to acetyl-CoA"/>
    <property type="evidence" value="ECO:0007669"/>
    <property type="project" value="TreeGrafter"/>
</dbReference>
<dbReference type="GO" id="GO:0004739">
    <property type="term" value="F:pyruvate dehydrogenase (acetyl-transferring) activity"/>
    <property type="evidence" value="ECO:0007669"/>
    <property type="project" value="TreeGrafter"/>
</dbReference>
<accession>A0A2G6KD05</accession>
<gene>
    <name evidence="5" type="ORF">CSA56_10605</name>
</gene>
<dbReference type="CDD" id="cd02000">
    <property type="entry name" value="TPP_E1_PDC_ADC_BCADC"/>
    <property type="match status" value="1"/>
</dbReference>
<comment type="cofactor">
    <cofactor evidence="1">
        <name>thiamine diphosphate</name>
        <dbReference type="ChEBI" id="CHEBI:58937"/>
    </cofactor>
</comment>
<dbReference type="PANTHER" id="PTHR11516:SF60">
    <property type="entry name" value="PYRUVATE DEHYDROGENASE E1 COMPONENT SUBUNIT ALPHA"/>
    <property type="match status" value="1"/>
</dbReference>
<dbReference type="EMBL" id="PDSK01000096">
    <property type="protein sequence ID" value="PIE33563.1"/>
    <property type="molecule type" value="Genomic_DNA"/>
</dbReference>
<comment type="caution">
    <text evidence="5">The sequence shown here is derived from an EMBL/GenBank/DDBJ whole genome shotgun (WGS) entry which is preliminary data.</text>
</comment>
<evidence type="ECO:0000259" key="4">
    <source>
        <dbReference type="Pfam" id="PF00676"/>
    </source>
</evidence>
<keyword evidence="3" id="KW-0786">Thiamine pyrophosphate</keyword>
<dbReference type="SUPFAM" id="SSF52518">
    <property type="entry name" value="Thiamin diphosphate-binding fold (THDP-binding)"/>
    <property type="match status" value="1"/>
</dbReference>
<evidence type="ECO:0000256" key="1">
    <source>
        <dbReference type="ARBA" id="ARBA00001964"/>
    </source>
</evidence>
<name>A0A2G6KD05_9BACT</name>
<evidence type="ECO:0000313" key="5">
    <source>
        <dbReference type="EMBL" id="PIE33563.1"/>
    </source>
</evidence>
<dbReference type="Pfam" id="PF00676">
    <property type="entry name" value="E1_dh"/>
    <property type="match status" value="1"/>
</dbReference>
<organism evidence="5 6">
    <name type="scientific">candidate division KSB3 bacterium</name>
    <dbReference type="NCBI Taxonomy" id="2044937"/>
    <lineage>
        <taxon>Bacteria</taxon>
        <taxon>candidate division KSB3</taxon>
    </lineage>
</organism>
<dbReference type="Gene3D" id="3.40.50.970">
    <property type="match status" value="1"/>
</dbReference>